<name>A0A1R3J6W8_COCAP</name>
<sequence length="194" mass="21628">MALDPLLPAGRVVAAMAHRGKAPHGKTDWWLRLDPSEIPRPHVIFKTLRDPSVINEMCKRSVLNLAFPTLAMDIDSPGHQIIHVQVKIDLEINAPNGSLSYGMMWTLVKDEYARVIIITETRDGLEGAQRLVVDHGHILVLIVPPMLASGGVWVELEEANEKEGPEFEDAISTITEVEKFISNRLKTLDMVINL</sequence>
<evidence type="ECO:0000313" key="1">
    <source>
        <dbReference type="EMBL" id="OMO90589.1"/>
    </source>
</evidence>
<protein>
    <submittedName>
        <fullName evidence="1">Uncharacterized protein</fullName>
    </submittedName>
</protein>
<organism evidence="1 2">
    <name type="scientific">Corchorus capsularis</name>
    <name type="common">Jute</name>
    <dbReference type="NCBI Taxonomy" id="210143"/>
    <lineage>
        <taxon>Eukaryota</taxon>
        <taxon>Viridiplantae</taxon>
        <taxon>Streptophyta</taxon>
        <taxon>Embryophyta</taxon>
        <taxon>Tracheophyta</taxon>
        <taxon>Spermatophyta</taxon>
        <taxon>Magnoliopsida</taxon>
        <taxon>eudicotyledons</taxon>
        <taxon>Gunneridae</taxon>
        <taxon>Pentapetalae</taxon>
        <taxon>rosids</taxon>
        <taxon>malvids</taxon>
        <taxon>Malvales</taxon>
        <taxon>Malvaceae</taxon>
        <taxon>Grewioideae</taxon>
        <taxon>Apeibeae</taxon>
        <taxon>Corchorus</taxon>
    </lineage>
</organism>
<dbReference type="Gramene" id="OMO90589">
    <property type="protein sequence ID" value="OMO90589"/>
    <property type="gene ID" value="CCACVL1_07333"/>
</dbReference>
<gene>
    <name evidence="1" type="ORF">CCACVL1_07333</name>
</gene>
<accession>A0A1R3J6W8</accession>
<keyword evidence="2" id="KW-1185">Reference proteome</keyword>
<reference evidence="1 2" key="1">
    <citation type="submission" date="2013-09" db="EMBL/GenBank/DDBJ databases">
        <title>Corchorus capsularis genome sequencing.</title>
        <authorList>
            <person name="Alam M."/>
            <person name="Haque M.S."/>
            <person name="Islam M.S."/>
            <person name="Emdad E.M."/>
            <person name="Islam M.M."/>
            <person name="Ahmed B."/>
            <person name="Halim A."/>
            <person name="Hossen Q.M.M."/>
            <person name="Hossain M.Z."/>
            <person name="Ahmed R."/>
            <person name="Khan M.M."/>
            <person name="Islam R."/>
            <person name="Rashid M.M."/>
            <person name="Khan S.A."/>
            <person name="Rahman M.S."/>
            <person name="Alam M."/>
        </authorList>
    </citation>
    <scope>NUCLEOTIDE SEQUENCE [LARGE SCALE GENOMIC DNA]</scope>
    <source>
        <strain evidence="2">cv. CVL-1</strain>
        <tissue evidence="1">Whole seedling</tissue>
    </source>
</reference>
<dbReference type="Proteomes" id="UP000188268">
    <property type="component" value="Unassembled WGS sequence"/>
</dbReference>
<evidence type="ECO:0000313" key="2">
    <source>
        <dbReference type="Proteomes" id="UP000188268"/>
    </source>
</evidence>
<proteinExistence type="predicted"/>
<dbReference type="AlphaFoldDB" id="A0A1R3J6W8"/>
<comment type="caution">
    <text evidence="1">The sequence shown here is derived from an EMBL/GenBank/DDBJ whole genome shotgun (WGS) entry which is preliminary data.</text>
</comment>
<dbReference type="EMBL" id="AWWV01008436">
    <property type="protein sequence ID" value="OMO90589.1"/>
    <property type="molecule type" value="Genomic_DNA"/>
</dbReference>